<sequence length="183" mass="20405">GGTRFQRLREQAPYYALTKSLQTQTNNKHSTHSSNSQLALTNRGLQCGAIASGALSSQTDTPVAHDEDANESPKETLEVQAADHILWDLGVPQIDATLLYEDNDACTAMANARKPTSRTRHMDIKYHVLCEWVDRDLLKLVRIDTSLNMADHHTKSLGPALFHRHNDYILGHVPPTYSPMCCI</sequence>
<evidence type="ECO:0000313" key="2">
    <source>
        <dbReference type="Proteomes" id="UP000266841"/>
    </source>
</evidence>
<dbReference type="AlphaFoldDB" id="K0RE63"/>
<keyword evidence="2" id="KW-1185">Reference proteome</keyword>
<dbReference type="OrthoDB" id="97581at2759"/>
<accession>K0RE63</accession>
<protein>
    <recommendedName>
        <fullName evidence="3">Reverse transcriptase Ty1/copia-type domain-containing protein</fullName>
    </recommendedName>
</protein>
<dbReference type="CDD" id="cd09272">
    <property type="entry name" value="RNase_HI_RT_Ty1"/>
    <property type="match status" value="1"/>
</dbReference>
<evidence type="ECO:0000313" key="1">
    <source>
        <dbReference type="EMBL" id="EJK44797.1"/>
    </source>
</evidence>
<dbReference type="EMBL" id="AGNL01049201">
    <property type="protein sequence ID" value="EJK44797.1"/>
    <property type="molecule type" value="Genomic_DNA"/>
</dbReference>
<feature type="non-terminal residue" evidence="1">
    <location>
        <position position="1"/>
    </location>
</feature>
<name>K0RE63_THAOC</name>
<organism evidence="1 2">
    <name type="scientific">Thalassiosira oceanica</name>
    <name type="common">Marine diatom</name>
    <dbReference type="NCBI Taxonomy" id="159749"/>
    <lineage>
        <taxon>Eukaryota</taxon>
        <taxon>Sar</taxon>
        <taxon>Stramenopiles</taxon>
        <taxon>Ochrophyta</taxon>
        <taxon>Bacillariophyta</taxon>
        <taxon>Coscinodiscophyceae</taxon>
        <taxon>Thalassiosirophycidae</taxon>
        <taxon>Thalassiosirales</taxon>
        <taxon>Thalassiosiraceae</taxon>
        <taxon>Thalassiosira</taxon>
    </lineage>
</organism>
<comment type="caution">
    <text evidence="1">The sequence shown here is derived from an EMBL/GenBank/DDBJ whole genome shotgun (WGS) entry which is preliminary data.</text>
</comment>
<dbReference type="Proteomes" id="UP000266841">
    <property type="component" value="Unassembled WGS sequence"/>
</dbReference>
<proteinExistence type="predicted"/>
<reference evidence="1 2" key="1">
    <citation type="journal article" date="2012" name="Genome Biol.">
        <title>Genome and low-iron response of an oceanic diatom adapted to chronic iron limitation.</title>
        <authorList>
            <person name="Lommer M."/>
            <person name="Specht M."/>
            <person name="Roy A.S."/>
            <person name="Kraemer L."/>
            <person name="Andreson R."/>
            <person name="Gutowska M.A."/>
            <person name="Wolf J."/>
            <person name="Bergner S.V."/>
            <person name="Schilhabel M.B."/>
            <person name="Klostermeier U.C."/>
            <person name="Beiko R.G."/>
            <person name="Rosenstiel P."/>
            <person name="Hippler M."/>
            <person name="Laroche J."/>
        </authorList>
    </citation>
    <scope>NUCLEOTIDE SEQUENCE [LARGE SCALE GENOMIC DNA]</scope>
    <source>
        <strain evidence="1 2">CCMP1005</strain>
    </source>
</reference>
<evidence type="ECO:0008006" key="3">
    <source>
        <dbReference type="Google" id="ProtNLM"/>
    </source>
</evidence>
<gene>
    <name evidence="1" type="ORF">THAOC_36634</name>
</gene>